<keyword evidence="2" id="KW-1185">Reference proteome</keyword>
<comment type="caution">
    <text evidence="1">The sequence shown here is derived from an EMBL/GenBank/DDBJ whole genome shotgun (WGS) entry which is preliminary data.</text>
</comment>
<evidence type="ECO:0000313" key="2">
    <source>
        <dbReference type="Proteomes" id="UP000827976"/>
    </source>
</evidence>
<organism evidence="1 2">
    <name type="scientific">Dioscorea alata</name>
    <name type="common">Purple yam</name>
    <dbReference type="NCBI Taxonomy" id="55571"/>
    <lineage>
        <taxon>Eukaryota</taxon>
        <taxon>Viridiplantae</taxon>
        <taxon>Streptophyta</taxon>
        <taxon>Embryophyta</taxon>
        <taxon>Tracheophyta</taxon>
        <taxon>Spermatophyta</taxon>
        <taxon>Magnoliopsida</taxon>
        <taxon>Liliopsida</taxon>
        <taxon>Dioscoreales</taxon>
        <taxon>Dioscoreaceae</taxon>
        <taxon>Dioscorea</taxon>
    </lineage>
</organism>
<keyword evidence="1" id="KW-0378">Hydrolase</keyword>
<proteinExistence type="predicted"/>
<reference evidence="2" key="1">
    <citation type="journal article" date="2022" name="Nat. Commun.">
        <title>Chromosome evolution and the genetic basis of agronomically important traits in greater yam.</title>
        <authorList>
            <person name="Bredeson J.V."/>
            <person name="Lyons J.B."/>
            <person name="Oniyinde I.O."/>
            <person name="Okereke N.R."/>
            <person name="Kolade O."/>
            <person name="Nnabue I."/>
            <person name="Nwadili C.O."/>
            <person name="Hribova E."/>
            <person name="Parker M."/>
            <person name="Nwogha J."/>
            <person name="Shu S."/>
            <person name="Carlson J."/>
            <person name="Kariba R."/>
            <person name="Muthemba S."/>
            <person name="Knop K."/>
            <person name="Barton G.J."/>
            <person name="Sherwood A.V."/>
            <person name="Lopez-Montes A."/>
            <person name="Asiedu R."/>
            <person name="Jamnadass R."/>
            <person name="Muchugi A."/>
            <person name="Goodstein D."/>
            <person name="Egesi C.N."/>
            <person name="Featherston J."/>
            <person name="Asfaw A."/>
            <person name="Simpson G.G."/>
            <person name="Dolezel J."/>
            <person name="Hendre P.S."/>
            <person name="Van Deynze A."/>
            <person name="Kumar P.L."/>
            <person name="Obidiegwu J.E."/>
            <person name="Bhattacharjee R."/>
            <person name="Rokhsar D.S."/>
        </authorList>
    </citation>
    <scope>NUCLEOTIDE SEQUENCE [LARGE SCALE GENOMIC DNA]</scope>
    <source>
        <strain evidence="2">cv. TDa95/00328</strain>
    </source>
</reference>
<dbReference type="Proteomes" id="UP000827976">
    <property type="component" value="Chromosome 7"/>
</dbReference>
<accession>A0ACB7VRA6</accession>
<evidence type="ECO:0000313" key="1">
    <source>
        <dbReference type="EMBL" id="KAH7677156.1"/>
    </source>
</evidence>
<dbReference type="EMBL" id="CM037017">
    <property type="protein sequence ID" value="KAH7677156.1"/>
    <property type="molecule type" value="Genomic_DNA"/>
</dbReference>
<gene>
    <name evidence="1" type="ORF">IHE45_07G064000</name>
</gene>
<sequence length="1089" mass="122939">MTGVGEIFVSSILQALIAWFIPYFLDELKKYDLDLGEEVDELFRSLSSIKGDLEDVDRREEISNTKTWLHCVQDVLYDANDLLDEIAAEMLRHHSIEFLPDVREKLSPLSIRRAAFKRKASNRLRDIKLKLNEIKNEIKNYLMRELSNGGRSTRKRESSQTICLEQGPFYGRGDDVKFIIGWITEEYSPANFHILSIQGMAGVGKTRLAKKVFNEMSLASQFDMKIWVHTPQDTDVKELFKSIMESVTHIGVQLSGLNTMHCKLQELLGQKRYLLVLDEMSVESDHYWENLKTLLSIGAANGSKVLITTCKRSVAYLADALPYQLEALSESDSLRLFNFHALGGPNPEADQNLNEIPRRILEKCKGLPSALVAFGRSLDSKGEPLLHRKGLDQWERVAMKEAGEVIGLNSEIFHTMSSAMKICFAYCSTFPPGFQFKKEMLVQLWMAQNFVHEEDDGSELFDDMYNCSLFECLDYDYRKTQQTYVMHDIIRGIAQLMADEQCCMVGHGNTHNICHRTRHVSIAGNPNNPINVDFKSVYVAKGLHSLLLLGLQNMDKVNLGNVLDDLATKLARLRSLDLSNTSIEELPHSIGNLGGLRYLALGNTGIKKLPESVGKLYHLQTLGLANCYELATLPSGLKNLVNLKHLDLHLDNDSKASALKCMPPHMSKLGGLRTLSRFVASNKDHCRVSELRAFTKLRDLSISNLDSVDVGQAQAADLAKKDHLRVLELQWDIHQRITTGDETNVLVHLRPHTNLKELTIKGYAGYSFPKWMAAPSFPFLATLKLIDCKACTHLPHLGHLPALQQLFIKGMDGIETIDCSLCGRTGASTEFRSLKKMQLESMHNLQTWIGDQETCNFPSLSELTIRDCEKLTQISHSLKCLTKLEIIRCSNLHGLRRFPSLSSLDVRESGVWIWTSLRCLPSLSSMRLTSLPMMAPPVAMQPHTTIRRFEIISCGTPEYLPDNWLPKGLTHLLIKHCPNLRALPRDLHKVETLQVLKVQDCERLELLGERMGELWSLRSIHLSNCPMVSNLPSDGLPAGLHLFTVDQCPNLGRWIRSYWTVAQEPTVLIDGAQLWSSTPNCQQKSTSNF</sequence>
<name>A0ACB7VRA6_DIOAL</name>
<protein>
    <submittedName>
        <fullName evidence="1">P-loop containing nucleoside triphosphate hydrolase protein</fullName>
    </submittedName>
</protein>